<proteinExistence type="predicted"/>
<dbReference type="Proteomes" id="UP000483286">
    <property type="component" value="Unassembled WGS sequence"/>
</dbReference>
<dbReference type="RefSeq" id="WP_157458862.1">
    <property type="nucleotide sequence ID" value="NZ_WQLB01000009.1"/>
</dbReference>
<protein>
    <submittedName>
        <fullName evidence="1">Uncharacterized protein</fullName>
    </submittedName>
</protein>
<comment type="caution">
    <text evidence="1">The sequence shown here is derived from an EMBL/GenBank/DDBJ whole genome shotgun (WGS) entry which is preliminary data.</text>
</comment>
<evidence type="ECO:0000313" key="1">
    <source>
        <dbReference type="EMBL" id="MVN86810.1"/>
    </source>
</evidence>
<accession>A0A7C9HXZ6</accession>
<organism evidence="1 2">
    <name type="scientific">Deinococcus arboris</name>
    <dbReference type="NCBI Taxonomy" id="2682977"/>
    <lineage>
        <taxon>Bacteria</taxon>
        <taxon>Thermotogati</taxon>
        <taxon>Deinococcota</taxon>
        <taxon>Deinococci</taxon>
        <taxon>Deinococcales</taxon>
        <taxon>Deinococcaceae</taxon>
        <taxon>Deinococcus</taxon>
    </lineage>
</organism>
<evidence type="ECO:0000313" key="2">
    <source>
        <dbReference type="Proteomes" id="UP000483286"/>
    </source>
</evidence>
<sequence length="281" mass="32367">MSRHGEQKQRSGAYLERLKPHEQAVAEQRLTWNWTEQAKDLLTRYPRRTTIHDRVYPTSEAIEQQLIEQWGRTFPTVVEFQRELCGVTFPTAGPDGDWLTWGLSQGSIDPPRFFEPQEIPGFSCSEFSTARPDYYVITLDGRLTQGIYIAQSAQTEIERLAFQMHRRETMEICQWWSISIEQLPLSIHSVFQAVEAVLPEIGWSVYAPGSDDYHRIYSGGTGYASCRYGFEDQEHLFFRLSAHHPEIAALVYASISKLIDLPPLKFGESFGAHTFHCGFRR</sequence>
<dbReference type="EMBL" id="WQLB01000009">
    <property type="protein sequence ID" value="MVN86810.1"/>
    <property type="molecule type" value="Genomic_DNA"/>
</dbReference>
<dbReference type="AlphaFoldDB" id="A0A7C9HXZ6"/>
<reference evidence="1 2" key="1">
    <citation type="submission" date="2019-12" db="EMBL/GenBank/DDBJ databases">
        <title>Deinococcus sp. HMF7620 Genome sequencing and assembly.</title>
        <authorList>
            <person name="Kang H."/>
            <person name="Kim H."/>
            <person name="Joh K."/>
        </authorList>
    </citation>
    <scope>NUCLEOTIDE SEQUENCE [LARGE SCALE GENOMIC DNA]</scope>
    <source>
        <strain evidence="1 2">HMF7620</strain>
    </source>
</reference>
<keyword evidence="2" id="KW-1185">Reference proteome</keyword>
<name>A0A7C9HXZ6_9DEIO</name>
<gene>
    <name evidence="1" type="ORF">GO986_08545</name>
</gene>